<comment type="caution">
    <text evidence="7">The sequence shown here is derived from an EMBL/GenBank/DDBJ whole genome shotgun (WGS) entry which is preliminary data.</text>
</comment>
<comment type="subcellular location">
    <subcellularLocation>
        <location evidence="1">Membrane</location>
    </subcellularLocation>
</comment>
<dbReference type="Proteomes" id="UP000239263">
    <property type="component" value="Unassembled WGS sequence"/>
</dbReference>
<name>A0A2S7XEA4_9GAMM</name>
<sequence>MNKLVLIILCVLLPPVGVFFAKGAGKDFLINIVLTILFWFPGMIHALWITTR</sequence>
<accession>A0A2S7XEA4</accession>
<evidence type="ECO:0000256" key="4">
    <source>
        <dbReference type="ARBA" id="ARBA00022989"/>
    </source>
</evidence>
<dbReference type="AlphaFoldDB" id="A0A2S7XEA4"/>
<keyword evidence="3 6" id="KW-0812">Transmembrane</keyword>
<dbReference type="PROSITE" id="PS01309">
    <property type="entry name" value="UPF0057"/>
    <property type="match status" value="1"/>
</dbReference>
<proteinExistence type="inferred from homology"/>
<dbReference type="GO" id="GO:0016020">
    <property type="term" value="C:membrane"/>
    <property type="evidence" value="ECO:0007669"/>
    <property type="project" value="UniProtKB-SubCell"/>
</dbReference>
<keyword evidence="5 6" id="KW-0472">Membrane</keyword>
<evidence type="ECO:0000256" key="5">
    <source>
        <dbReference type="ARBA" id="ARBA00023136"/>
    </source>
</evidence>
<dbReference type="EMBL" id="MSCO01000001">
    <property type="protein sequence ID" value="PQJ89607.1"/>
    <property type="molecule type" value="Genomic_DNA"/>
</dbReference>
<comment type="similarity">
    <text evidence="2">Belongs to the UPF0057 (PMP3) family.</text>
</comment>
<protein>
    <submittedName>
        <fullName evidence="7">Proteolipid membrane potential modulator</fullName>
    </submittedName>
</protein>
<evidence type="ECO:0000256" key="1">
    <source>
        <dbReference type="ARBA" id="ARBA00004370"/>
    </source>
</evidence>
<evidence type="ECO:0000313" key="7">
    <source>
        <dbReference type="EMBL" id="PQJ89607.1"/>
    </source>
</evidence>
<reference evidence="7 8" key="1">
    <citation type="submission" date="2016-12" db="EMBL/GenBank/DDBJ databases">
        <title>Diversity of luminous bacteria.</title>
        <authorList>
            <person name="Yoshizawa S."/>
            <person name="Kogure K."/>
        </authorList>
    </citation>
    <scope>NUCLEOTIDE SEQUENCE [LARGE SCALE GENOMIC DNA]</scope>
    <source>
        <strain evidence="7 8">ATCC 33715</strain>
    </source>
</reference>
<dbReference type="OrthoDB" id="9810121at2"/>
<dbReference type="PANTHER" id="PTHR21659:SF42">
    <property type="entry name" value="UPF0057 MEMBRANE PROTEIN ZK632.10-RELATED"/>
    <property type="match status" value="1"/>
</dbReference>
<feature type="transmembrane region" description="Helical" evidence="6">
    <location>
        <begin position="30"/>
        <end position="49"/>
    </location>
</feature>
<evidence type="ECO:0000256" key="3">
    <source>
        <dbReference type="ARBA" id="ARBA00022692"/>
    </source>
</evidence>
<evidence type="ECO:0000256" key="2">
    <source>
        <dbReference type="ARBA" id="ARBA00009530"/>
    </source>
</evidence>
<evidence type="ECO:0000313" key="8">
    <source>
        <dbReference type="Proteomes" id="UP000239263"/>
    </source>
</evidence>
<evidence type="ECO:0000256" key="6">
    <source>
        <dbReference type="SAM" id="Phobius"/>
    </source>
</evidence>
<dbReference type="InterPro" id="IPR000612">
    <property type="entry name" value="PMP3"/>
</dbReference>
<dbReference type="Pfam" id="PF01679">
    <property type="entry name" value="Pmp3"/>
    <property type="match status" value="1"/>
</dbReference>
<dbReference type="RefSeq" id="WP_105055112.1">
    <property type="nucleotide sequence ID" value="NZ_CAWNRT010000001.1"/>
</dbReference>
<dbReference type="PANTHER" id="PTHR21659">
    <property type="entry name" value="HYDROPHOBIC PROTEIN RCI2 LOW TEMPERATURE AND SALT RESPONSIVE PROTEIN LTI6 -RELATED"/>
    <property type="match status" value="1"/>
</dbReference>
<keyword evidence="4 6" id="KW-1133">Transmembrane helix</keyword>
<gene>
    <name evidence="7" type="ORF">BTO22_08440</name>
</gene>
<organism evidence="7 8">
    <name type="scientific">Aliivibrio sifiae</name>
    <dbReference type="NCBI Taxonomy" id="566293"/>
    <lineage>
        <taxon>Bacteria</taxon>
        <taxon>Pseudomonadati</taxon>
        <taxon>Pseudomonadota</taxon>
        <taxon>Gammaproteobacteria</taxon>
        <taxon>Vibrionales</taxon>
        <taxon>Vibrionaceae</taxon>
        <taxon>Aliivibrio</taxon>
    </lineage>
</organism>